<dbReference type="OrthoDB" id="4232809at2"/>
<evidence type="ECO:0000313" key="3">
    <source>
        <dbReference type="Proteomes" id="UP000324106"/>
    </source>
</evidence>
<accession>A0A5P2AS60</accession>
<protein>
    <submittedName>
        <fullName evidence="2">Uncharacterized protein</fullName>
    </submittedName>
</protein>
<dbReference type="RefSeq" id="WP_150267054.1">
    <property type="nucleotide sequence ID" value="NZ_CP029194.1"/>
</dbReference>
<sequence>MTPDPTHPWGLAIDYAGRGAVTEDGHTIAVRLYDNTFGGPLELDPITGEYPAVYVSAQVNENGQSGASLRGYGMVVVNPTNRNPVVPDPTAVQNAVAAALADFETRRASYAALCALWDPATQPEPTPDPEPQPEPTPDPDPQPQPAP</sequence>
<organism evidence="2 3">
    <name type="scientific">Streptomyces venezuelae</name>
    <dbReference type="NCBI Taxonomy" id="54571"/>
    <lineage>
        <taxon>Bacteria</taxon>
        <taxon>Bacillati</taxon>
        <taxon>Actinomycetota</taxon>
        <taxon>Actinomycetes</taxon>
        <taxon>Kitasatosporales</taxon>
        <taxon>Streptomycetaceae</taxon>
        <taxon>Streptomyces</taxon>
    </lineage>
</organism>
<dbReference type="Proteomes" id="UP000324106">
    <property type="component" value="Chromosome"/>
</dbReference>
<dbReference type="EMBL" id="CP029194">
    <property type="protein sequence ID" value="QES20408.1"/>
    <property type="molecule type" value="Genomic_DNA"/>
</dbReference>
<reference evidence="2 3" key="1">
    <citation type="submission" date="2018-05" db="EMBL/GenBank/DDBJ databases">
        <title>Streptomyces venezuelae.</title>
        <authorList>
            <person name="Kim W."/>
            <person name="Lee N."/>
            <person name="Cho B.-K."/>
        </authorList>
    </citation>
    <scope>NUCLEOTIDE SEQUENCE [LARGE SCALE GENOMIC DNA]</scope>
    <source>
        <strain evidence="2 3">ATCC 15068</strain>
    </source>
</reference>
<gene>
    <name evidence="2" type="ORF">DEJ46_15835</name>
</gene>
<dbReference type="AlphaFoldDB" id="A0A5P2AS60"/>
<feature type="region of interest" description="Disordered" evidence="1">
    <location>
        <begin position="117"/>
        <end position="147"/>
    </location>
</feature>
<name>A0A5P2AS60_STRVZ</name>
<evidence type="ECO:0000256" key="1">
    <source>
        <dbReference type="SAM" id="MobiDB-lite"/>
    </source>
</evidence>
<feature type="compositionally biased region" description="Pro residues" evidence="1">
    <location>
        <begin position="122"/>
        <end position="147"/>
    </location>
</feature>
<evidence type="ECO:0000313" key="2">
    <source>
        <dbReference type="EMBL" id="QES20408.1"/>
    </source>
</evidence>
<proteinExistence type="predicted"/>